<sequence length="206" mass="22448">MTKAEFLEKLRRALNGNMSAAAVEDNIQFYDSYFSSQTAQGRTEADVLNELGDPRILARTLIDAAERAGDVRAHEANETQYRTAGYDTAGGGADRSRGFSGTSSGRNASSFDGQGFASGRTGQGQSFSNHAFQGNSFRRASGDTWTQEEGMREHHVTRIPGWLIVLAVILILFVVVSVVGSLVWMILPYAIPVILVVYIVKLIGRK</sequence>
<comment type="caution">
    <text evidence="3">The sequence shown here is derived from an EMBL/GenBank/DDBJ whole genome shotgun (WGS) entry which is preliminary data.</text>
</comment>
<accession>A0A9D2NH34</accession>
<feature type="transmembrane region" description="Helical" evidence="2">
    <location>
        <begin position="186"/>
        <end position="204"/>
    </location>
</feature>
<keyword evidence="2" id="KW-0472">Membrane</keyword>
<protein>
    <submittedName>
        <fullName evidence="3">DUF1700 domain-containing protein</fullName>
    </submittedName>
</protein>
<feature type="transmembrane region" description="Helical" evidence="2">
    <location>
        <begin position="161"/>
        <end position="180"/>
    </location>
</feature>
<dbReference type="AlphaFoldDB" id="A0A9D2NH34"/>
<evidence type="ECO:0000256" key="1">
    <source>
        <dbReference type="SAM" id="MobiDB-lite"/>
    </source>
</evidence>
<keyword evidence="2" id="KW-1133">Transmembrane helix</keyword>
<dbReference type="Pfam" id="PF22564">
    <property type="entry name" value="HAAS"/>
    <property type="match status" value="1"/>
</dbReference>
<reference evidence="3" key="2">
    <citation type="submission" date="2021-04" db="EMBL/GenBank/DDBJ databases">
        <authorList>
            <person name="Gilroy R."/>
        </authorList>
    </citation>
    <scope>NUCLEOTIDE SEQUENCE</scope>
    <source>
        <strain evidence="3">USAMLcec2-132</strain>
    </source>
</reference>
<dbReference type="Proteomes" id="UP000823891">
    <property type="component" value="Unassembled WGS sequence"/>
</dbReference>
<reference evidence="3" key="1">
    <citation type="journal article" date="2021" name="PeerJ">
        <title>Extensive microbial diversity within the chicken gut microbiome revealed by metagenomics and culture.</title>
        <authorList>
            <person name="Gilroy R."/>
            <person name="Ravi A."/>
            <person name="Getino M."/>
            <person name="Pursley I."/>
            <person name="Horton D.L."/>
            <person name="Alikhan N.F."/>
            <person name="Baker D."/>
            <person name="Gharbi K."/>
            <person name="Hall N."/>
            <person name="Watson M."/>
            <person name="Adriaenssens E.M."/>
            <person name="Foster-Nyarko E."/>
            <person name="Jarju S."/>
            <person name="Secka A."/>
            <person name="Antonio M."/>
            <person name="Oren A."/>
            <person name="Chaudhuri R.R."/>
            <person name="La Ragione R."/>
            <person name="Hildebrand F."/>
            <person name="Pallen M.J."/>
        </authorList>
    </citation>
    <scope>NUCLEOTIDE SEQUENCE</scope>
    <source>
        <strain evidence="3">USAMLcec2-132</strain>
    </source>
</reference>
<proteinExistence type="predicted"/>
<gene>
    <name evidence="3" type="ORF">H9761_17015</name>
</gene>
<feature type="region of interest" description="Disordered" evidence="1">
    <location>
        <begin position="82"/>
        <end position="123"/>
    </location>
</feature>
<organism evidence="3 4">
    <name type="scientific">Candidatus Eisenbergiella merdavium</name>
    <dbReference type="NCBI Taxonomy" id="2838551"/>
    <lineage>
        <taxon>Bacteria</taxon>
        <taxon>Bacillati</taxon>
        <taxon>Bacillota</taxon>
        <taxon>Clostridia</taxon>
        <taxon>Lachnospirales</taxon>
        <taxon>Lachnospiraceae</taxon>
        <taxon>Eisenbergiella</taxon>
    </lineage>
</organism>
<evidence type="ECO:0000313" key="4">
    <source>
        <dbReference type="Proteomes" id="UP000823891"/>
    </source>
</evidence>
<evidence type="ECO:0000256" key="2">
    <source>
        <dbReference type="SAM" id="Phobius"/>
    </source>
</evidence>
<keyword evidence="2" id="KW-0812">Transmembrane</keyword>
<evidence type="ECO:0000313" key="3">
    <source>
        <dbReference type="EMBL" id="HJC25372.1"/>
    </source>
</evidence>
<dbReference type="EMBL" id="DWWS01000064">
    <property type="protein sequence ID" value="HJC25372.1"/>
    <property type="molecule type" value="Genomic_DNA"/>
</dbReference>
<name>A0A9D2NH34_9FIRM</name>